<dbReference type="InterPro" id="IPR003029">
    <property type="entry name" value="S1_domain"/>
</dbReference>
<reference evidence="2 3" key="1">
    <citation type="submission" date="2024-02" db="EMBL/GenBank/DDBJ databases">
        <title>Bacteria isolated from the canopy kelp, Nereocystis luetkeana.</title>
        <authorList>
            <person name="Pfister C.A."/>
            <person name="Younker I.T."/>
            <person name="Light S.H."/>
        </authorList>
    </citation>
    <scope>NUCLEOTIDE SEQUENCE [LARGE SCALE GENOMIC DNA]</scope>
    <source>
        <strain evidence="2 3">TI.4.07</strain>
    </source>
</reference>
<dbReference type="Pfam" id="PF16921">
    <property type="entry name" value="Tex_YqgF"/>
    <property type="match status" value="1"/>
</dbReference>
<dbReference type="InterPro" id="IPR044146">
    <property type="entry name" value="S1_Tex"/>
</dbReference>
<dbReference type="Gene3D" id="3.30.420.140">
    <property type="entry name" value="YqgF/RNase H-like domain"/>
    <property type="match status" value="1"/>
</dbReference>
<dbReference type="InterPro" id="IPR010994">
    <property type="entry name" value="RuvA_2-like"/>
</dbReference>
<organism evidence="2 3">
    <name type="scientific">Marinomonas arenicola</name>
    <dbReference type="NCBI Taxonomy" id="569601"/>
    <lineage>
        <taxon>Bacteria</taxon>
        <taxon>Pseudomonadati</taxon>
        <taxon>Pseudomonadota</taxon>
        <taxon>Gammaproteobacteria</taxon>
        <taxon>Oceanospirillales</taxon>
        <taxon>Oceanospirillaceae</taxon>
        <taxon>Marinomonas</taxon>
    </lineage>
</organism>
<dbReference type="Pfam" id="PF12836">
    <property type="entry name" value="HHH_3"/>
    <property type="match status" value="1"/>
</dbReference>
<dbReference type="PROSITE" id="PS50126">
    <property type="entry name" value="S1"/>
    <property type="match status" value="1"/>
</dbReference>
<dbReference type="Gene3D" id="2.40.50.140">
    <property type="entry name" value="Nucleic acid-binding proteins"/>
    <property type="match status" value="1"/>
</dbReference>
<dbReference type="PANTHER" id="PTHR10724:SF10">
    <property type="entry name" value="S1 RNA-BINDING DOMAIN-CONTAINING PROTEIN 1"/>
    <property type="match status" value="1"/>
</dbReference>
<dbReference type="InterPro" id="IPR023319">
    <property type="entry name" value="Tex-like_HTH_dom_sf"/>
</dbReference>
<proteinExistence type="predicted"/>
<evidence type="ECO:0000313" key="3">
    <source>
        <dbReference type="Proteomes" id="UP001379949"/>
    </source>
</evidence>
<dbReference type="EMBL" id="JBAKAR010000011">
    <property type="protein sequence ID" value="MEL0614136.1"/>
    <property type="molecule type" value="Genomic_DNA"/>
</dbReference>
<dbReference type="InterPro" id="IPR012337">
    <property type="entry name" value="RNaseH-like_sf"/>
</dbReference>
<dbReference type="InterPro" id="IPR012340">
    <property type="entry name" value="NA-bd_OB-fold"/>
</dbReference>
<dbReference type="InterPro" id="IPR041692">
    <property type="entry name" value="HHH_9"/>
</dbReference>
<keyword evidence="3" id="KW-1185">Reference proteome</keyword>
<dbReference type="Gene3D" id="1.10.3500.10">
    <property type="entry name" value="Tex N-terminal region-like"/>
    <property type="match status" value="1"/>
</dbReference>
<dbReference type="SUPFAM" id="SSF53098">
    <property type="entry name" value="Ribonuclease H-like"/>
    <property type="match status" value="1"/>
</dbReference>
<dbReference type="Proteomes" id="UP001379949">
    <property type="component" value="Unassembled WGS sequence"/>
</dbReference>
<dbReference type="SUPFAM" id="SSF158832">
    <property type="entry name" value="Tex N-terminal region-like"/>
    <property type="match status" value="1"/>
</dbReference>
<evidence type="ECO:0000313" key="2">
    <source>
        <dbReference type="EMBL" id="MEL0614136.1"/>
    </source>
</evidence>
<dbReference type="InterPro" id="IPR037027">
    <property type="entry name" value="YqgF/RNaseH-like_dom_sf"/>
</dbReference>
<dbReference type="Pfam" id="PF09371">
    <property type="entry name" value="Tex_N"/>
    <property type="match status" value="1"/>
</dbReference>
<dbReference type="SUPFAM" id="SSF50249">
    <property type="entry name" value="Nucleic acid-binding proteins"/>
    <property type="match status" value="1"/>
</dbReference>
<dbReference type="CDD" id="cd05685">
    <property type="entry name" value="S1_Tex"/>
    <property type="match status" value="1"/>
</dbReference>
<protein>
    <submittedName>
        <fullName evidence="2">Tex family protein</fullName>
    </submittedName>
</protein>
<dbReference type="InterPro" id="IPR055179">
    <property type="entry name" value="Tex-like_central_region"/>
</dbReference>
<dbReference type="InterPro" id="IPR023323">
    <property type="entry name" value="Tex-like_dom_sf"/>
</dbReference>
<dbReference type="RefSeq" id="WP_341567678.1">
    <property type="nucleotide sequence ID" value="NZ_JBAKAR010000011.1"/>
</dbReference>
<evidence type="ECO:0000259" key="1">
    <source>
        <dbReference type="PROSITE" id="PS50126"/>
    </source>
</evidence>
<dbReference type="Pfam" id="PF22706">
    <property type="entry name" value="Tex_central_region"/>
    <property type="match status" value="1"/>
</dbReference>
<dbReference type="InterPro" id="IPR018974">
    <property type="entry name" value="Tex-like_N"/>
</dbReference>
<gene>
    <name evidence="2" type="ORF">V6242_13355</name>
</gene>
<dbReference type="InterPro" id="IPR032639">
    <property type="entry name" value="Tex_YqgF"/>
</dbReference>
<dbReference type="Pfam" id="PF00575">
    <property type="entry name" value="S1"/>
    <property type="match status" value="1"/>
</dbReference>
<comment type="caution">
    <text evidence="2">The sequence shown here is derived from an EMBL/GenBank/DDBJ whole genome shotgun (WGS) entry which is preliminary data.</text>
</comment>
<feature type="domain" description="S1 motif" evidence="1">
    <location>
        <begin position="653"/>
        <end position="722"/>
    </location>
</feature>
<dbReference type="SMART" id="SM00732">
    <property type="entry name" value="YqgFc"/>
    <property type="match status" value="1"/>
</dbReference>
<dbReference type="Gene3D" id="1.10.10.650">
    <property type="entry name" value="RuvA domain 2-like"/>
    <property type="match status" value="1"/>
</dbReference>
<dbReference type="Pfam" id="PF17674">
    <property type="entry name" value="HHH_9"/>
    <property type="match status" value="1"/>
</dbReference>
<dbReference type="InterPro" id="IPR006641">
    <property type="entry name" value="YqgF/RNaseH-like_dom"/>
</dbReference>
<dbReference type="InterPro" id="IPR050437">
    <property type="entry name" value="Ribos_protein_bS1-like"/>
</dbReference>
<dbReference type="SMART" id="SM00316">
    <property type="entry name" value="S1"/>
    <property type="match status" value="1"/>
</dbReference>
<dbReference type="PANTHER" id="PTHR10724">
    <property type="entry name" value="30S RIBOSOMAL PROTEIN S1"/>
    <property type="match status" value="1"/>
</dbReference>
<dbReference type="Gene3D" id="1.10.150.310">
    <property type="entry name" value="Tex RuvX-like domain-like"/>
    <property type="match status" value="1"/>
</dbReference>
<sequence length="724" mass="80524">MRCLANSLSREFSIAEKYAKNILALFEDGATVPFIARYRKESSGGMLDVDLRRFHERWQYLVELEKRRDSILATLEKHPSCPQSVMLKIKRATTKSELEDLFAPFKSTRKSKATEAAELGLTPLAEALWAGVLSERSKDISEWLASSNVSLGAKEALEGAREIIIETLSLDVDLLKQGRELLLSKGQMQSKLVRGKKEIGEKYRDYFEYSEAVRKMPSHRVLALFRGKKESILKLIILLLNEESELSRLNLSHLIGLFDAQKNEKNVAFCKLNVKQKEYLLLAWDKKIHSKLEGDIFSILKEQAEEGAINVFANNLNDLLMSAPAGAHRVIGVDPGFRNGVKLAVINELGDVIDHGVIYPFTSESQKDKAMARLLDLIKQHKVAWLAIGNGTASRESEQLINQLIQQENLSCRTVVISEAGASVYSASDVAINEFPDLDVTIRGAISIARRFQDPLAELVKIDPQAIGVGQYQHDVKPAQLASSLTNVVEDCVNKVGVDVNLASASLLSYVAGLTKRMAQNIVEYRRQKGRIESREELLKVKGIGAKAFEQCAGFLRVLNGREVLDSSGVHPESYPLVRSMAQAMSTQVDKLLDNGAAINQLQLKFADFSGVDRYTFDDTLKELAKPGRDPRPEFRYAEFDQSVQSMSDLVEGMSLEGVVTNVAAFGAFVDIGVHQDGLIHISQLADRFVKDPRDLVRVGQVIKVTVLEVDEKRKRISLKATGL</sequence>
<dbReference type="SUPFAM" id="SSF47781">
    <property type="entry name" value="RuvA domain 2-like"/>
    <property type="match status" value="2"/>
</dbReference>
<name>A0ABU9G6P0_9GAMM</name>
<accession>A0ABU9G6P0</accession>